<dbReference type="Proteomes" id="UP000321362">
    <property type="component" value="Chromosome"/>
</dbReference>
<protein>
    <submittedName>
        <fullName evidence="8">RagB/SusD family nutrient uptake outer membrane protein</fullName>
    </submittedName>
</protein>
<dbReference type="Pfam" id="PF07980">
    <property type="entry name" value="SusD_RagB"/>
    <property type="match status" value="1"/>
</dbReference>
<dbReference type="Pfam" id="PF14322">
    <property type="entry name" value="SusD-like_3"/>
    <property type="match status" value="1"/>
</dbReference>
<keyword evidence="3" id="KW-0732">Signal</keyword>
<gene>
    <name evidence="8" type="ORF">FSB76_23985</name>
</gene>
<evidence type="ECO:0000313" key="9">
    <source>
        <dbReference type="Proteomes" id="UP000321362"/>
    </source>
</evidence>
<feature type="domain" description="RagB/SusD" evidence="6">
    <location>
        <begin position="344"/>
        <end position="455"/>
    </location>
</feature>
<keyword evidence="9" id="KW-1185">Reference proteome</keyword>
<dbReference type="InterPro" id="IPR012944">
    <property type="entry name" value="SusD_RagB_dom"/>
</dbReference>
<evidence type="ECO:0000259" key="6">
    <source>
        <dbReference type="Pfam" id="PF07980"/>
    </source>
</evidence>
<feature type="domain" description="SusD-like N-terminal" evidence="7">
    <location>
        <begin position="30"/>
        <end position="234"/>
    </location>
</feature>
<evidence type="ECO:0000256" key="5">
    <source>
        <dbReference type="ARBA" id="ARBA00023237"/>
    </source>
</evidence>
<dbReference type="InterPro" id="IPR033985">
    <property type="entry name" value="SusD-like_N"/>
</dbReference>
<name>A0A5B8W5J8_9SPHI</name>
<comment type="subcellular location">
    <subcellularLocation>
        <location evidence="1">Cell outer membrane</location>
    </subcellularLocation>
</comment>
<dbReference type="OrthoDB" id="653598at2"/>
<dbReference type="PROSITE" id="PS51257">
    <property type="entry name" value="PROKAR_LIPOPROTEIN"/>
    <property type="match status" value="1"/>
</dbReference>
<evidence type="ECO:0000256" key="2">
    <source>
        <dbReference type="ARBA" id="ARBA00006275"/>
    </source>
</evidence>
<sequence>MKNQISTFIYFVGFSCLLLITGSCKKQDAFLDTKPNQALSVPASLGDLQSLLYNEGVFNLNDPALGEMSTDDYYFTDADWASLYLTQEKNTYTWDKEFYDAGSVVLDWNLPYQQVYIANTVLDYLPKISYSASQQTQANQIRGAALFYRSIAFYNLVQTFALPYDVKTAATDLGIPLRLNSDPNITSIRATEQQCYDLVIQDLKISLPLLPVIPVYKTLPSRPAANALLSRVYLAIGDFNNAYKYANDCLSDYNTLVDYNSLNPGTNSYLSSTFLSEDIFHSVLEAYSNDQPNSVSIADTLLYKSYANNDLRKSVFFTPRNGAYYFRGTYDIKGYSFSGIATDEVYLVRAECNARLGNTADAIKDLNTLLVKRWKSNTFIPYTASSSDDALKQILLERRKELLYRGLRWTDLRRLNKDSRFAITLTRNLNGVVYSLPPNDKRYALPIPDNEIQLSGIAQNVR</sequence>
<evidence type="ECO:0000259" key="7">
    <source>
        <dbReference type="Pfam" id="PF14322"/>
    </source>
</evidence>
<dbReference type="InterPro" id="IPR011990">
    <property type="entry name" value="TPR-like_helical_dom_sf"/>
</dbReference>
<dbReference type="KEGG" id="mgk:FSB76_23985"/>
<dbReference type="GO" id="GO:0009279">
    <property type="term" value="C:cell outer membrane"/>
    <property type="evidence" value="ECO:0007669"/>
    <property type="project" value="UniProtKB-SubCell"/>
</dbReference>
<accession>A0A5B8W5J8</accession>
<dbReference type="SUPFAM" id="SSF48452">
    <property type="entry name" value="TPR-like"/>
    <property type="match status" value="1"/>
</dbReference>
<evidence type="ECO:0000256" key="3">
    <source>
        <dbReference type="ARBA" id="ARBA00022729"/>
    </source>
</evidence>
<reference evidence="8 9" key="1">
    <citation type="journal article" date="2013" name="J. Microbiol.">
        <title>Mucilaginibacter ginsenosidivorax sp. nov., with ginsenoside converting activity isolated from sediment.</title>
        <authorList>
            <person name="Kim J.K."/>
            <person name="Choi T.E."/>
            <person name="Liu Q.M."/>
            <person name="Park H.Y."/>
            <person name="Yi T.H."/>
            <person name="Yoon M.H."/>
            <person name="Kim S.C."/>
            <person name="Im W.T."/>
        </authorList>
    </citation>
    <scope>NUCLEOTIDE SEQUENCE [LARGE SCALE GENOMIC DNA]</scope>
    <source>
        <strain evidence="8 9">KHI28</strain>
    </source>
</reference>
<comment type="similarity">
    <text evidence="2">Belongs to the SusD family.</text>
</comment>
<evidence type="ECO:0000256" key="4">
    <source>
        <dbReference type="ARBA" id="ARBA00023136"/>
    </source>
</evidence>
<dbReference type="EMBL" id="CP042437">
    <property type="protein sequence ID" value="QEC78859.1"/>
    <property type="molecule type" value="Genomic_DNA"/>
</dbReference>
<dbReference type="AlphaFoldDB" id="A0A5B8W5J8"/>
<keyword evidence="4" id="KW-0472">Membrane</keyword>
<dbReference type="Gene3D" id="1.25.40.390">
    <property type="match status" value="1"/>
</dbReference>
<keyword evidence="5" id="KW-0998">Cell outer membrane</keyword>
<organism evidence="8 9">
    <name type="scientific">Mucilaginibacter ginsenosidivorax</name>
    <dbReference type="NCBI Taxonomy" id="862126"/>
    <lineage>
        <taxon>Bacteria</taxon>
        <taxon>Pseudomonadati</taxon>
        <taxon>Bacteroidota</taxon>
        <taxon>Sphingobacteriia</taxon>
        <taxon>Sphingobacteriales</taxon>
        <taxon>Sphingobacteriaceae</taxon>
        <taxon>Mucilaginibacter</taxon>
    </lineage>
</organism>
<evidence type="ECO:0000313" key="8">
    <source>
        <dbReference type="EMBL" id="QEC78859.1"/>
    </source>
</evidence>
<proteinExistence type="inferred from homology"/>
<evidence type="ECO:0000256" key="1">
    <source>
        <dbReference type="ARBA" id="ARBA00004442"/>
    </source>
</evidence>
<dbReference type="RefSeq" id="WP_147057905.1">
    <property type="nucleotide sequence ID" value="NZ_CP042437.1"/>
</dbReference>